<dbReference type="HOGENOM" id="CLU_018354_0_1_1"/>
<dbReference type="InterPro" id="IPR016167">
    <property type="entry name" value="FAD-bd_PCMH_sub1"/>
</dbReference>
<keyword evidence="5" id="KW-0560">Oxidoreductase</keyword>
<dbReference type="AlphaFoldDB" id="E9E8Y5"/>
<dbReference type="InterPro" id="IPR016166">
    <property type="entry name" value="FAD-bd_PCMH"/>
</dbReference>
<feature type="domain" description="FAD-binding PCMH-type" evidence="7">
    <location>
        <begin position="73"/>
        <end position="236"/>
    </location>
</feature>
<evidence type="ECO:0000256" key="3">
    <source>
        <dbReference type="ARBA" id="ARBA00022630"/>
    </source>
</evidence>
<keyword evidence="3" id="KW-0285">Flavoprotein</keyword>
<dbReference type="STRING" id="655827.E9E8Y5"/>
<name>E9E8Y5_METAQ</name>
<feature type="signal peptide" evidence="6">
    <location>
        <begin position="1"/>
        <end position="20"/>
    </location>
</feature>
<dbReference type="SUPFAM" id="SSF56176">
    <property type="entry name" value="FAD-binding/transporter-associated domain-like"/>
    <property type="match status" value="1"/>
</dbReference>
<dbReference type="PANTHER" id="PTHR42973">
    <property type="entry name" value="BINDING OXIDOREDUCTASE, PUTATIVE (AFU_ORTHOLOGUE AFUA_1G17690)-RELATED"/>
    <property type="match status" value="1"/>
</dbReference>
<dbReference type="InParanoid" id="E9E8Y5"/>
<dbReference type="Gene3D" id="3.40.462.20">
    <property type="match status" value="1"/>
</dbReference>
<evidence type="ECO:0000256" key="6">
    <source>
        <dbReference type="SAM" id="SignalP"/>
    </source>
</evidence>
<dbReference type="EMBL" id="GL698524">
    <property type="protein sequence ID" value="EFY87621.1"/>
    <property type="molecule type" value="Genomic_DNA"/>
</dbReference>
<keyword evidence="6" id="KW-0732">Signal</keyword>
<evidence type="ECO:0000313" key="9">
    <source>
        <dbReference type="Proteomes" id="UP000002499"/>
    </source>
</evidence>
<feature type="chain" id="PRO_5003238631" evidence="6">
    <location>
        <begin position="21"/>
        <end position="511"/>
    </location>
</feature>
<proteinExistence type="inferred from homology"/>
<organism evidence="9">
    <name type="scientific">Metarhizium acridum (strain CQMa 102)</name>
    <dbReference type="NCBI Taxonomy" id="655827"/>
    <lineage>
        <taxon>Eukaryota</taxon>
        <taxon>Fungi</taxon>
        <taxon>Dikarya</taxon>
        <taxon>Ascomycota</taxon>
        <taxon>Pezizomycotina</taxon>
        <taxon>Sordariomycetes</taxon>
        <taxon>Hypocreomycetidae</taxon>
        <taxon>Hypocreales</taxon>
        <taxon>Clavicipitaceae</taxon>
        <taxon>Metarhizium</taxon>
    </lineage>
</organism>
<evidence type="ECO:0000259" key="7">
    <source>
        <dbReference type="PROSITE" id="PS51387"/>
    </source>
</evidence>
<dbReference type="Gene3D" id="3.30.43.10">
    <property type="entry name" value="Uridine Diphospho-n-acetylenolpyruvylglucosamine Reductase, domain 2"/>
    <property type="match status" value="1"/>
</dbReference>
<evidence type="ECO:0000256" key="2">
    <source>
        <dbReference type="ARBA" id="ARBA00005466"/>
    </source>
</evidence>
<dbReference type="InterPro" id="IPR016169">
    <property type="entry name" value="FAD-bd_PCMH_sub2"/>
</dbReference>
<dbReference type="PROSITE" id="PS51257">
    <property type="entry name" value="PROKAR_LIPOPROTEIN"/>
    <property type="match status" value="1"/>
</dbReference>
<gene>
    <name evidence="8" type="ORF">MAC_06333</name>
</gene>
<comment type="cofactor">
    <cofactor evidence="1">
        <name>FAD</name>
        <dbReference type="ChEBI" id="CHEBI:57692"/>
    </cofactor>
</comment>
<accession>E9E8Y5</accession>
<dbReference type="InterPro" id="IPR036318">
    <property type="entry name" value="FAD-bd_PCMH-like_sf"/>
</dbReference>
<evidence type="ECO:0000313" key="8">
    <source>
        <dbReference type="EMBL" id="EFY87621.1"/>
    </source>
</evidence>
<dbReference type="Proteomes" id="UP000002499">
    <property type="component" value="Unassembled WGS sequence"/>
</dbReference>
<dbReference type="InterPro" id="IPR006094">
    <property type="entry name" value="Oxid_FAD_bind_N"/>
</dbReference>
<keyword evidence="9" id="KW-1185">Reference proteome</keyword>
<evidence type="ECO:0000256" key="1">
    <source>
        <dbReference type="ARBA" id="ARBA00001974"/>
    </source>
</evidence>
<reference evidence="8 9" key="1">
    <citation type="journal article" date="2011" name="PLoS Genet.">
        <title>Genome sequencing and comparative transcriptomics of the model entomopathogenic fungi Metarhizium anisopliae and M. acridum.</title>
        <authorList>
            <person name="Gao Q."/>
            <person name="Jin K."/>
            <person name="Ying S.H."/>
            <person name="Zhang Y."/>
            <person name="Xiao G."/>
            <person name="Shang Y."/>
            <person name="Duan Z."/>
            <person name="Hu X."/>
            <person name="Xie X.Q."/>
            <person name="Zhou G."/>
            <person name="Peng G."/>
            <person name="Luo Z."/>
            <person name="Huang W."/>
            <person name="Wang B."/>
            <person name="Fang W."/>
            <person name="Wang S."/>
            <person name="Zhong Y."/>
            <person name="Ma L.J."/>
            <person name="St Leger R.J."/>
            <person name="Zhao G.P."/>
            <person name="Pei Y."/>
            <person name="Feng M.G."/>
            <person name="Xia Y."/>
            <person name="Wang C."/>
        </authorList>
    </citation>
    <scope>NUCLEOTIDE SEQUENCE [LARGE SCALE GENOMIC DNA]</scope>
    <source>
        <strain evidence="8 9">CQMa 102</strain>
    </source>
</reference>
<dbReference type="Pfam" id="PF01565">
    <property type="entry name" value="FAD_binding_4"/>
    <property type="match status" value="1"/>
</dbReference>
<dbReference type="InterPro" id="IPR050416">
    <property type="entry name" value="FAD-linked_Oxidoreductase"/>
</dbReference>
<dbReference type="GO" id="GO:0016491">
    <property type="term" value="F:oxidoreductase activity"/>
    <property type="evidence" value="ECO:0007669"/>
    <property type="project" value="UniProtKB-KW"/>
</dbReference>
<dbReference type="PANTHER" id="PTHR42973:SF9">
    <property type="entry name" value="FAD-BINDING PCMH-TYPE DOMAIN-CONTAINING PROTEIN-RELATED"/>
    <property type="match status" value="1"/>
</dbReference>
<dbReference type="eggNOG" id="ENOG502SJ3M">
    <property type="taxonomic scope" value="Eukaryota"/>
</dbReference>
<evidence type="ECO:0000256" key="5">
    <source>
        <dbReference type="ARBA" id="ARBA00023002"/>
    </source>
</evidence>
<keyword evidence="4" id="KW-0274">FAD</keyword>
<dbReference type="PROSITE" id="PS51387">
    <property type="entry name" value="FAD_PCMH"/>
    <property type="match status" value="1"/>
</dbReference>
<sequence length="511" mass="54962">MTKFKMEVVAAVAAWALTSACTGLPAARDLVPGLCPRDIGEAQELQSSLSPGAKVYFPGSAEFDDASTRWSTLSPPTVNVVVVAATAKDVSETVKYANKKNLPFLAYNSAHGAITTLGTMQSGVEIYLDQLNTIEVALDGQTATIGGGALSKHVTDTLWDAGKQTGNLMGPALGGGHGWLQGHHGLVADQFVSMDVVLANGELQTVDSKSDLWWALKGAGHNFGIVTSVTTKVHDIQHRDWAIETIVFSGDKVGAVYDAANKYLLQNGTQAANVINWSYWLHDATADPNNSVVADLCRVQPIILFYIIQEGVKAVDAKYTRPFHDIGPIAVTPISGTYKDLAGWTGIALTSPPCQKAGLANPRFPIYLQSYNVDAQKEAYEVFAEATRGSSAFNGSLFMFEGYPVQGVQAIDSKSSAFAFREAHLLAAPLITYKPDGADLDKKAGDLGNQLRDILHKASGLCNVRAYVNYAYGNENPKVWYGSATWRQDRLKALKDKYDPSGKFSFFGPIA</sequence>
<dbReference type="GO" id="GO:0071949">
    <property type="term" value="F:FAD binding"/>
    <property type="evidence" value="ECO:0007669"/>
    <property type="project" value="InterPro"/>
</dbReference>
<evidence type="ECO:0000256" key="4">
    <source>
        <dbReference type="ARBA" id="ARBA00022827"/>
    </source>
</evidence>
<dbReference type="OMA" id="TSIFMFE"/>
<dbReference type="OrthoDB" id="415825at2759"/>
<dbReference type="Gene3D" id="3.30.465.10">
    <property type="match status" value="1"/>
</dbReference>
<protein>
    <submittedName>
        <fullName evidence="8">FAD binding domain protein</fullName>
    </submittedName>
</protein>
<comment type="similarity">
    <text evidence="2">Belongs to the oxygen-dependent FAD-linked oxidoreductase family.</text>
</comment>